<accession>A0A285EAE6</accession>
<dbReference type="PANTHER" id="PTHR32196:SF21">
    <property type="entry name" value="ABC TRANSPORTER PERMEASE PROTEIN YPHD-RELATED"/>
    <property type="match status" value="1"/>
</dbReference>
<feature type="transmembrane region" description="Helical" evidence="9">
    <location>
        <begin position="43"/>
        <end position="60"/>
    </location>
</feature>
<protein>
    <submittedName>
        <fullName evidence="10">Monosaccharide ABC transporter membrane protein, CUT2 family</fullName>
    </submittedName>
</protein>
<comment type="subcellular location">
    <subcellularLocation>
        <location evidence="1">Cell membrane</location>
        <topology evidence="1">Multi-pass membrane protein</topology>
    </subcellularLocation>
</comment>
<dbReference type="AlphaFoldDB" id="A0A285EAE6"/>
<evidence type="ECO:0000256" key="3">
    <source>
        <dbReference type="ARBA" id="ARBA00022475"/>
    </source>
</evidence>
<keyword evidence="5 9" id="KW-0812">Transmembrane</keyword>
<evidence type="ECO:0000256" key="9">
    <source>
        <dbReference type="SAM" id="Phobius"/>
    </source>
</evidence>
<reference evidence="10 11" key="1">
    <citation type="submission" date="2017-09" db="EMBL/GenBank/DDBJ databases">
        <authorList>
            <person name="Ehlers B."/>
            <person name="Leendertz F.H."/>
        </authorList>
    </citation>
    <scope>NUCLEOTIDE SEQUENCE [LARGE SCALE GENOMIC DNA]</scope>
    <source>
        <strain evidence="10 11">DSM 46844</strain>
    </source>
</reference>
<dbReference type="RefSeq" id="WP_097206041.1">
    <property type="nucleotide sequence ID" value="NZ_JACHXB010000004.1"/>
</dbReference>
<keyword evidence="2" id="KW-0813">Transport</keyword>
<dbReference type="GO" id="GO:0022857">
    <property type="term" value="F:transmembrane transporter activity"/>
    <property type="evidence" value="ECO:0007669"/>
    <property type="project" value="InterPro"/>
</dbReference>
<name>A0A285EAE6_9ACTN</name>
<evidence type="ECO:0000256" key="7">
    <source>
        <dbReference type="ARBA" id="ARBA00023136"/>
    </source>
</evidence>
<evidence type="ECO:0000256" key="5">
    <source>
        <dbReference type="ARBA" id="ARBA00022692"/>
    </source>
</evidence>
<feature type="transmembrane region" description="Helical" evidence="9">
    <location>
        <begin position="269"/>
        <end position="289"/>
    </location>
</feature>
<feature type="transmembrane region" description="Helical" evidence="9">
    <location>
        <begin position="296"/>
        <end position="316"/>
    </location>
</feature>
<keyword evidence="6 9" id="KW-1133">Transmembrane helix</keyword>
<keyword evidence="4" id="KW-0997">Cell inner membrane</keyword>
<evidence type="ECO:0000313" key="11">
    <source>
        <dbReference type="Proteomes" id="UP000219514"/>
    </source>
</evidence>
<feature type="transmembrane region" description="Helical" evidence="9">
    <location>
        <begin position="245"/>
        <end position="263"/>
    </location>
</feature>
<dbReference type="Proteomes" id="UP000219514">
    <property type="component" value="Unassembled WGS sequence"/>
</dbReference>
<evidence type="ECO:0000313" key="10">
    <source>
        <dbReference type="EMBL" id="SNX96015.1"/>
    </source>
</evidence>
<evidence type="ECO:0000256" key="4">
    <source>
        <dbReference type="ARBA" id="ARBA00022519"/>
    </source>
</evidence>
<evidence type="ECO:0000256" key="6">
    <source>
        <dbReference type="ARBA" id="ARBA00022989"/>
    </source>
</evidence>
<feature type="transmembrane region" description="Helical" evidence="9">
    <location>
        <begin position="328"/>
        <end position="345"/>
    </location>
</feature>
<feature type="transmembrane region" description="Helical" evidence="9">
    <location>
        <begin position="122"/>
        <end position="144"/>
    </location>
</feature>
<keyword evidence="3" id="KW-1003">Cell membrane</keyword>
<feature type="region of interest" description="Disordered" evidence="8">
    <location>
        <begin position="1"/>
        <end position="30"/>
    </location>
</feature>
<proteinExistence type="predicted"/>
<dbReference type="OrthoDB" id="3468954at2"/>
<dbReference type="CDD" id="cd06579">
    <property type="entry name" value="TM_PBP1_transp_AraH_like"/>
    <property type="match status" value="1"/>
</dbReference>
<feature type="transmembrane region" description="Helical" evidence="9">
    <location>
        <begin position="151"/>
        <end position="170"/>
    </location>
</feature>
<evidence type="ECO:0000256" key="1">
    <source>
        <dbReference type="ARBA" id="ARBA00004651"/>
    </source>
</evidence>
<dbReference type="EMBL" id="OBDO01000003">
    <property type="protein sequence ID" value="SNX96015.1"/>
    <property type="molecule type" value="Genomic_DNA"/>
</dbReference>
<keyword evidence="7 9" id="KW-0472">Membrane</keyword>
<sequence>MTSPTDLPAVGTTVVDPPGVTDPGSGPRGRPAWSAGVLRLDRYSGLYLAVILAVVFSVLLPDTFGTLSNARVIAASSAIAGILTLAVAVSMAAGTFDISLAANMTFSICLLGTLLTSADLPWVLAVILTLLAGASIGAVNALIITRLGVEPIVATLGMSSVLAALSFWVADGQTILLDGVSPTFTEAGQATIATVPITVFYLAAVALVLWFLLEHTPLGRYIYAIGSNPQAAKLAGIKVLRLQSLSLMMTGALAALAGVVLTMQLGASAFGAGAPYLLPAFAATFLGATQILPGRFNVRGTIIALYLLAIAVKGLQLQFPDLPWIKDLVEGTVLIVAVSITARAIRQRRTR</sequence>
<dbReference type="PANTHER" id="PTHR32196">
    <property type="entry name" value="ABC TRANSPORTER PERMEASE PROTEIN YPHD-RELATED-RELATED"/>
    <property type="match status" value="1"/>
</dbReference>
<organism evidence="10 11">
    <name type="scientific">Geodermatophilus sabuli</name>
    <dbReference type="NCBI Taxonomy" id="1564158"/>
    <lineage>
        <taxon>Bacteria</taxon>
        <taxon>Bacillati</taxon>
        <taxon>Actinomycetota</taxon>
        <taxon>Actinomycetes</taxon>
        <taxon>Geodermatophilales</taxon>
        <taxon>Geodermatophilaceae</taxon>
        <taxon>Geodermatophilus</taxon>
    </lineage>
</organism>
<dbReference type="GO" id="GO:0005886">
    <property type="term" value="C:plasma membrane"/>
    <property type="evidence" value="ECO:0007669"/>
    <property type="project" value="UniProtKB-SubCell"/>
</dbReference>
<dbReference type="Pfam" id="PF02653">
    <property type="entry name" value="BPD_transp_2"/>
    <property type="match status" value="1"/>
</dbReference>
<feature type="compositionally biased region" description="Low complexity" evidence="8">
    <location>
        <begin position="10"/>
        <end position="25"/>
    </location>
</feature>
<feature type="transmembrane region" description="Helical" evidence="9">
    <location>
        <begin position="72"/>
        <end position="93"/>
    </location>
</feature>
<dbReference type="InterPro" id="IPR001851">
    <property type="entry name" value="ABC_transp_permease"/>
</dbReference>
<evidence type="ECO:0000256" key="8">
    <source>
        <dbReference type="SAM" id="MobiDB-lite"/>
    </source>
</evidence>
<feature type="transmembrane region" description="Helical" evidence="9">
    <location>
        <begin position="190"/>
        <end position="213"/>
    </location>
</feature>
<evidence type="ECO:0000256" key="2">
    <source>
        <dbReference type="ARBA" id="ARBA00022448"/>
    </source>
</evidence>
<gene>
    <name evidence="10" type="ORF">SAMN06893097_103184</name>
</gene>
<keyword evidence="11" id="KW-1185">Reference proteome</keyword>